<dbReference type="AlphaFoldDB" id="A0A1B9BUN6"/>
<reference evidence="2 3" key="1">
    <citation type="submission" date="2016-07" db="EMBL/GenBank/DDBJ databases">
        <title>Draft genome of a psychrotolerant acidophile Acidithiobacillus ferrivorans strain YL15.</title>
        <authorList>
            <person name="Peng T."/>
            <person name="Ma L."/>
            <person name="Nan M."/>
            <person name="An N."/>
            <person name="Wang M."/>
            <person name="Qiu G."/>
            <person name="Zeng W."/>
        </authorList>
    </citation>
    <scope>NUCLEOTIDE SEQUENCE [LARGE SCALE GENOMIC DNA]</scope>
    <source>
        <strain evidence="2 3">YL15</strain>
    </source>
</reference>
<name>A0A1B9BUN6_9PROT</name>
<dbReference type="InterPro" id="IPR037523">
    <property type="entry name" value="VOC_core"/>
</dbReference>
<dbReference type="Pfam" id="PF00903">
    <property type="entry name" value="Glyoxalase"/>
    <property type="match status" value="1"/>
</dbReference>
<evidence type="ECO:0000313" key="2">
    <source>
        <dbReference type="EMBL" id="OCB01422.1"/>
    </source>
</evidence>
<dbReference type="CDD" id="cd07247">
    <property type="entry name" value="SgaA_N_like"/>
    <property type="match status" value="1"/>
</dbReference>
<dbReference type="PROSITE" id="PS51819">
    <property type="entry name" value="VOC"/>
    <property type="match status" value="1"/>
</dbReference>
<dbReference type="EMBL" id="MASQ01000143">
    <property type="protein sequence ID" value="OCB01422.1"/>
    <property type="molecule type" value="Genomic_DNA"/>
</dbReference>
<sequence length="129" mass="14239">MDEWFRKHGVFSWCELLTTNVEEAKVFYTRLFGWDLTAMHMGTDYTLVKADDEKIGGIMAMPPEAKGIQPSWGAYVTVDDVDAVAEDAVELGGKILVPPKDIPEVGRFCVLQDPQGAVISAITYKPCGQ</sequence>
<evidence type="ECO:0000313" key="3">
    <source>
        <dbReference type="Proteomes" id="UP000093129"/>
    </source>
</evidence>
<dbReference type="PANTHER" id="PTHR33993:SF14">
    <property type="entry name" value="GB|AAF24581.1"/>
    <property type="match status" value="1"/>
</dbReference>
<dbReference type="InterPro" id="IPR052164">
    <property type="entry name" value="Anthracycline_SecMetBiosynth"/>
</dbReference>
<dbReference type="PANTHER" id="PTHR33993">
    <property type="entry name" value="GLYOXALASE-RELATED"/>
    <property type="match status" value="1"/>
</dbReference>
<organism evidence="2 3">
    <name type="scientific">Acidithiobacillus ferrivorans</name>
    <dbReference type="NCBI Taxonomy" id="160808"/>
    <lineage>
        <taxon>Bacteria</taxon>
        <taxon>Pseudomonadati</taxon>
        <taxon>Pseudomonadota</taxon>
        <taxon>Acidithiobacillia</taxon>
        <taxon>Acidithiobacillales</taxon>
        <taxon>Acidithiobacillaceae</taxon>
        <taxon>Acidithiobacillus</taxon>
    </lineage>
</organism>
<dbReference type="SUPFAM" id="SSF54593">
    <property type="entry name" value="Glyoxalase/Bleomycin resistance protein/Dihydroxybiphenyl dioxygenase"/>
    <property type="match status" value="1"/>
</dbReference>
<dbReference type="InterPro" id="IPR029068">
    <property type="entry name" value="Glyas_Bleomycin-R_OHBP_Dase"/>
</dbReference>
<evidence type="ECO:0000259" key="1">
    <source>
        <dbReference type="PROSITE" id="PS51819"/>
    </source>
</evidence>
<feature type="domain" description="VOC" evidence="1">
    <location>
        <begin position="10"/>
        <end position="124"/>
    </location>
</feature>
<dbReference type="RefSeq" id="WP_065414343.1">
    <property type="nucleotide sequence ID" value="NZ_MASQ01000143.1"/>
</dbReference>
<comment type="caution">
    <text evidence="2">The sequence shown here is derived from an EMBL/GenBank/DDBJ whole genome shotgun (WGS) entry which is preliminary data.</text>
</comment>
<protein>
    <submittedName>
        <fullName evidence="2">Glyoxalase</fullName>
    </submittedName>
</protein>
<accession>A0A1B9BUN6</accession>
<gene>
    <name evidence="2" type="ORF">BBC27_04165</name>
</gene>
<dbReference type="InterPro" id="IPR004360">
    <property type="entry name" value="Glyas_Fos-R_dOase_dom"/>
</dbReference>
<dbReference type="Gene3D" id="3.10.180.10">
    <property type="entry name" value="2,3-Dihydroxybiphenyl 1,2-Dioxygenase, domain 1"/>
    <property type="match status" value="1"/>
</dbReference>
<proteinExistence type="predicted"/>
<dbReference type="Proteomes" id="UP000093129">
    <property type="component" value="Unassembled WGS sequence"/>
</dbReference>